<dbReference type="AlphaFoldDB" id="A0A397V5E2"/>
<proteinExistence type="predicted"/>
<protein>
    <submittedName>
        <fullName evidence="1">Uncharacterized protein</fullName>
    </submittedName>
</protein>
<accession>A0A397V5E2</accession>
<name>A0A397V5E2_9GLOM</name>
<comment type="caution">
    <text evidence="1">The sequence shown here is derived from an EMBL/GenBank/DDBJ whole genome shotgun (WGS) entry which is preliminary data.</text>
</comment>
<keyword evidence="2" id="KW-1185">Reference proteome</keyword>
<evidence type="ECO:0000313" key="1">
    <source>
        <dbReference type="EMBL" id="RIB16547.1"/>
    </source>
</evidence>
<organism evidence="1 2">
    <name type="scientific">Gigaspora rosea</name>
    <dbReference type="NCBI Taxonomy" id="44941"/>
    <lineage>
        <taxon>Eukaryota</taxon>
        <taxon>Fungi</taxon>
        <taxon>Fungi incertae sedis</taxon>
        <taxon>Mucoromycota</taxon>
        <taxon>Glomeromycotina</taxon>
        <taxon>Glomeromycetes</taxon>
        <taxon>Diversisporales</taxon>
        <taxon>Gigasporaceae</taxon>
        <taxon>Gigaspora</taxon>
    </lineage>
</organism>
<dbReference type="EMBL" id="QKWP01000667">
    <property type="protein sequence ID" value="RIB16547.1"/>
    <property type="molecule type" value="Genomic_DNA"/>
</dbReference>
<reference evidence="1 2" key="1">
    <citation type="submission" date="2018-06" db="EMBL/GenBank/DDBJ databases">
        <title>Comparative genomics reveals the genomic features of Rhizophagus irregularis, R. cerebriforme, R. diaphanum and Gigaspora rosea, and their symbiotic lifestyle signature.</title>
        <authorList>
            <person name="Morin E."/>
            <person name="San Clemente H."/>
            <person name="Chen E.C.H."/>
            <person name="De La Providencia I."/>
            <person name="Hainaut M."/>
            <person name="Kuo A."/>
            <person name="Kohler A."/>
            <person name="Murat C."/>
            <person name="Tang N."/>
            <person name="Roy S."/>
            <person name="Loubradou J."/>
            <person name="Henrissat B."/>
            <person name="Grigoriev I.V."/>
            <person name="Corradi N."/>
            <person name="Roux C."/>
            <person name="Martin F.M."/>
        </authorList>
    </citation>
    <scope>NUCLEOTIDE SEQUENCE [LARGE SCALE GENOMIC DNA]</scope>
    <source>
        <strain evidence="1 2">DAOM 194757</strain>
    </source>
</reference>
<sequence length="553" mass="63854">MSESISVLTNIIFEQEIIGNDPPMVSFSQLRSITKSKTDQLSFFFNEIEAMACLERKSEAEQKELDRSLAYQYYLMCWNQTFKKDISLFVDLMGVSTEAIDALSHAGITISRRHLDRKKTAIADNHPHKVASDLKSKKSNALVLNVDDYHNIHTKRTPDTCSTSSAAHMTTLLLNGVDMIAIPQVMPNSISIHNPRLIDSELICTFLDNYYIERIAKTFNDQFYYEIPLDEKLENMTLHKYDDRIKERREERKMKDTILLDFFELSLKEMDQYIDALQHVYKIPSLTNYLTYCVIPVVANWPEQLNLLESILKIYWDFFNMEYQYVFSTSKALSKSPSPYRIFVLLELIRGAWKEINPIVLAKVVDAKKTISGFEDVFVDQKKSTYADKDHLALLTKKAEVFLLETFGNIYQRLGQSSIVKGRNEQITYKLASLDITVNKKQMPLGFSSMHLPTYDKCDHCHLLLCDRKDILKLGIRNNVSSFLLQLSKLPGKNKLNLKEIIEADEDSPQNQKISDEDDILEVLQKDKQALPRVEQAYSVALERFLNVNVVDF</sequence>
<evidence type="ECO:0000313" key="2">
    <source>
        <dbReference type="Proteomes" id="UP000266673"/>
    </source>
</evidence>
<dbReference type="Proteomes" id="UP000266673">
    <property type="component" value="Unassembled WGS sequence"/>
</dbReference>
<gene>
    <name evidence="1" type="ORF">C2G38_2189627</name>
</gene>